<dbReference type="AlphaFoldDB" id="A0A179SEJ3"/>
<reference evidence="1 2" key="1">
    <citation type="submission" date="2016-04" db="EMBL/GenBank/DDBJ databases">
        <authorList>
            <person name="Evans L.H."/>
            <person name="Alamgir A."/>
            <person name="Owens N."/>
            <person name="Weber N.D."/>
            <person name="Virtaneva K."/>
            <person name="Barbian K."/>
            <person name="Babar A."/>
            <person name="Rosenke K."/>
        </authorList>
    </citation>
    <scope>NUCLEOTIDE SEQUENCE [LARGE SCALE GENOMIC DNA]</scope>
    <source>
        <strain evidence="1 2">PMB02</strain>
    </source>
</reference>
<dbReference type="Pfam" id="PF18906">
    <property type="entry name" value="Phage_tube_2"/>
    <property type="match status" value="1"/>
</dbReference>
<proteinExistence type="predicted"/>
<comment type="caution">
    <text evidence="1">The sequence shown here is derived from an EMBL/GenBank/DDBJ whole genome shotgun (WGS) entry which is preliminary data.</text>
</comment>
<dbReference type="STRING" id="427683.A5481_06095"/>
<sequence>MGIASGSGRQLAYISETAFGVMPATPTMKVLRITGGALRSNKSTVTSDEIRSDRNVSDELLVGMDVTGTLNFEFSAGTLDDVLEAVMCGAWTADKLVNGTLARSLAFEERLDHGGGAYSFRRFLGCQINSLTLTVPTRGLITGSFTVMGQKEVVSKTPMAGVTYTAANTNPIETSSLGVGLQLQIPGVTDPVKVRSIELTIANNMRTRPLVGTPYTDSFGYGRADVTGSFMAYFESIDLYQAMLNHAAGSIVATLGSVAGSRYAITLPSSRLLDGEAAPGGNTDDAMITQPFRAKYDDTAKGSIVVQRAQA</sequence>
<dbReference type="InterPro" id="IPR044000">
    <property type="entry name" value="Phage_tube_2"/>
</dbReference>
<evidence type="ECO:0000313" key="2">
    <source>
        <dbReference type="Proteomes" id="UP000078316"/>
    </source>
</evidence>
<dbReference type="EMBL" id="LWHQ01000011">
    <property type="protein sequence ID" value="OAS26287.1"/>
    <property type="molecule type" value="Genomic_DNA"/>
</dbReference>
<dbReference type="Proteomes" id="UP000078316">
    <property type="component" value="Unassembled WGS sequence"/>
</dbReference>
<organism evidence="1 2">
    <name type="scientific">Methylobacterium platani</name>
    <dbReference type="NCBI Taxonomy" id="427683"/>
    <lineage>
        <taxon>Bacteria</taxon>
        <taxon>Pseudomonadati</taxon>
        <taxon>Pseudomonadota</taxon>
        <taxon>Alphaproteobacteria</taxon>
        <taxon>Hyphomicrobiales</taxon>
        <taxon>Methylobacteriaceae</taxon>
        <taxon>Methylobacterium</taxon>
    </lineage>
</organism>
<accession>A0A179SEJ3</accession>
<protein>
    <submittedName>
        <fullName evidence="1">Phage tail protein</fullName>
    </submittedName>
</protein>
<dbReference type="RefSeq" id="WP_048432714.1">
    <property type="nucleotide sequence ID" value="NZ_LWHQ01000011.1"/>
</dbReference>
<dbReference type="OrthoDB" id="976200at2"/>
<name>A0A179SEJ3_9HYPH</name>
<gene>
    <name evidence="1" type="ORF">A5481_06095</name>
</gene>
<evidence type="ECO:0000313" key="1">
    <source>
        <dbReference type="EMBL" id="OAS26287.1"/>
    </source>
</evidence>